<keyword evidence="1" id="KW-0472">Membrane</keyword>
<feature type="transmembrane region" description="Helical" evidence="1">
    <location>
        <begin position="206"/>
        <end position="226"/>
    </location>
</feature>
<organism evidence="3 5">
    <name type="scientific">Winslowiella iniecta</name>
    <dbReference type="NCBI Taxonomy" id="1560201"/>
    <lineage>
        <taxon>Bacteria</taxon>
        <taxon>Pseudomonadati</taxon>
        <taxon>Pseudomonadota</taxon>
        <taxon>Gammaproteobacteria</taxon>
        <taxon>Enterobacterales</taxon>
        <taxon>Erwiniaceae</taxon>
        <taxon>Winslowiella</taxon>
    </lineage>
</organism>
<dbReference type="PATRIC" id="fig|1560201.3.peg.583"/>
<evidence type="ECO:0008006" key="6">
    <source>
        <dbReference type="Google" id="ProtNLM"/>
    </source>
</evidence>
<protein>
    <recommendedName>
        <fullName evidence="6">EpsG family protein</fullName>
    </recommendedName>
</protein>
<feature type="transmembrane region" description="Helical" evidence="1">
    <location>
        <begin position="301"/>
        <end position="319"/>
    </location>
</feature>
<feature type="transmembrane region" description="Helical" evidence="1">
    <location>
        <begin position="170"/>
        <end position="194"/>
    </location>
</feature>
<dbReference type="EMBL" id="JRXE01000003">
    <property type="protein sequence ID" value="KOC92133.1"/>
    <property type="molecule type" value="Genomic_DNA"/>
</dbReference>
<dbReference type="Proteomes" id="UP000037088">
    <property type="component" value="Unassembled WGS sequence"/>
</dbReference>
<evidence type="ECO:0000313" key="4">
    <source>
        <dbReference type="Proteomes" id="UP000036851"/>
    </source>
</evidence>
<feature type="transmembrane region" description="Helical" evidence="1">
    <location>
        <begin position="331"/>
        <end position="351"/>
    </location>
</feature>
<feature type="transmembrane region" description="Helical" evidence="1">
    <location>
        <begin position="277"/>
        <end position="295"/>
    </location>
</feature>
<dbReference type="EMBL" id="JRXF01000038">
    <property type="protein sequence ID" value="KOC89211.1"/>
    <property type="molecule type" value="Genomic_DNA"/>
</dbReference>
<evidence type="ECO:0000313" key="5">
    <source>
        <dbReference type="Proteomes" id="UP000037088"/>
    </source>
</evidence>
<accession>A0A0L7T9U0</accession>
<evidence type="ECO:0000256" key="1">
    <source>
        <dbReference type="SAM" id="Phobius"/>
    </source>
</evidence>
<dbReference type="Proteomes" id="UP000036851">
    <property type="component" value="Unassembled WGS sequence"/>
</dbReference>
<dbReference type="STRING" id="1560201.NG42_02710"/>
<reference evidence="4 5" key="1">
    <citation type="journal article" date="2015" name="Int. J. Syst. Evol. Microbiol.">
        <title>Erwinia iniecta sp. nov., isolated from Russian wheat aphids (Diuraphis noxia).</title>
        <authorList>
            <person name="Campillo T."/>
            <person name="Luna E."/>
            <person name="Portier P."/>
            <person name="Fischer-Le Saux M."/>
            <person name="Lapitan N."/>
            <person name="Tisserat N.A."/>
            <person name="Leach J.E."/>
        </authorList>
    </citation>
    <scope>NUCLEOTIDE SEQUENCE [LARGE SCALE GENOMIC DNA]</scope>
    <source>
        <strain evidence="3 5">B120</strain>
        <strain evidence="2 4">B149</strain>
    </source>
</reference>
<evidence type="ECO:0000313" key="2">
    <source>
        <dbReference type="EMBL" id="KOC89211.1"/>
    </source>
</evidence>
<gene>
    <name evidence="3" type="ORF">NG42_02710</name>
    <name evidence="2" type="ORF">NG43_19055</name>
</gene>
<comment type="caution">
    <text evidence="3">The sequence shown here is derived from an EMBL/GenBank/DDBJ whole genome shotgun (WGS) entry which is preliminary data.</text>
</comment>
<dbReference type="AlphaFoldDB" id="A0A0L7T9U0"/>
<feature type="transmembrane region" description="Helical" evidence="1">
    <location>
        <begin position="125"/>
        <end position="147"/>
    </location>
</feature>
<evidence type="ECO:0000313" key="3">
    <source>
        <dbReference type="EMBL" id="KOC92133.1"/>
    </source>
</evidence>
<dbReference type="Pfam" id="PF14897">
    <property type="entry name" value="EpsG"/>
    <property type="match status" value="1"/>
</dbReference>
<keyword evidence="5" id="KW-1185">Reference proteome</keyword>
<proteinExistence type="predicted"/>
<keyword evidence="1" id="KW-1133">Transmembrane helix</keyword>
<name>A0A0L7T9U0_9GAMM</name>
<feature type="transmembrane region" description="Helical" evidence="1">
    <location>
        <begin position="246"/>
        <end position="268"/>
    </location>
</feature>
<keyword evidence="1" id="KW-0812">Transmembrane</keyword>
<feature type="transmembrane region" description="Helical" evidence="1">
    <location>
        <begin position="101"/>
        <end position="118"/>
    </location>
</feature>
<sequence>MSLFLLFFSPLLFILFFCFASPYIDSRLRMLFSPLIPLCAVTFYSSLQPFSDLSEYMNVYHQVNDGTIDIFNYQRFGHGAEFLILIIMKVTGWIFSNNDQMFLITIYFLIFAVIYATCIKVNRRYHLALFGLLFFTLGFVESMSYVLRQNLSLFIFLYAVYAVRNSKVRFVLFLLSFTAHISGIINISVYYFAVIYKKKIAGIQSVFKMLLVVFIIGLALLTFVKFTPLGESLLLKSNAVVNNSRFSLMPLSYVALTAINTLVLLYLISKSKGIDTVTYYLFLKEALVFFLFLPLPTVSNRLGIILFSYSAVFMFYFFKNPANNAIAYKRVAVLLAINLLPFMYSMSVVSAKGNDYTFYNNQPLTYNLFQVIDELADRVQHGVVYLDNGNE</sequence>
<dbReference type="InterPro" id="IPR049458">
    <property type="entry name" value="EpsG-like"/>
</dbReference>